<reference evidence="5" key="2">
    <citation type="submission" date="2020-07" db="EMBL/GenBank/DDBJ databases">
        <authorList>
            <person name="Vera ALvarez R."/>
            <person name="Arias-Moreno D.M."/>
            <person name="Jimenez-Jacinto V."/>
            <person name="Jimenez-Bremont J.F."/>
            <person name="Swaminathan K."/>
            <person name="Moose S.P."/>
            <person name="Guerrero-Gonzalez M.L."/>
            <person name="Marino-Ramirez L."/>
            <person name="Landsman D."/>
            <person name="Rodriguez-Kessler M."/>
            <person name="Delgado-Sanchez P."/>
        </authorList>
    </citation>
    <scope>NUCLEOTIDE SEQUENCE</scope>
    <source>
        <tissue evidence="5">Cladode</tissue>
    </source>
</reference>
<dbReference type="InterPro" id="IPR031107">
    <property type="entry name" value="Small_HSP"/>
</dbReference>
<dbReference type="SUPFAM" id="SSF49764">
    <property type="entry name" value="HSP20-like chaperones"/>
    <property type="match status" value="1"/>
</dbReference>
<feature type="domain" description="SHSP" evidence="4">
    <location>
        <begin position="37"/>
        <end position="154"/>
    </location>
</feature>
<evidence type="ECO:0000256" key="2">
    <source>
        <dbReference type="PROSITE-ProRule" id="PRU00285"/>
    </source>
</evidence>
<dbReference type="EMBL" id="GISG01041592">
    <property type="protein sequence ID" value="MBA4623042.1"/>
    <property type="molecule type" value="Transcribed_RNA"/>
</dbReference>
<evidence type="ECO:0000256" key="1">
    <source>
        <dbReference type="ARBA" id="ARBA00023016"/>
    </source>
</evidence>
<reference evidence="5" key="1">
    <citation type="journal article" date="2013" name="J. Plant Res.">
        <title>Effect of fungi and light on seed germination of three Opuntia species from semiarid lands of central Mexico.</title>
        <authorList>
            <person name="Delgado-Sanchez P."/>
            <person name="Jimenez-Bremont J.F."/>
            <person name="Guerrero-Gonzalez Mde L."/>
            <person name="Flores J."/>
        </authorList>
    </citation>
    <scope>NUCLEOTIDE SEQUENCE</scope>
    <source>
        <tissue evidence="5">Cladode</tissue>
    </source>
</reference>
<evidence type="ECO:0000256" key="3">
    <source>
        <dbReference type="RuleBase" id="RU003616"/>
    </source>
</evidence>
<dbReference type="InterPro" id="IPR002068">
    <property type="entry name" value="A-crystallin/Hsp20_dom"/>
</dbReference>
<proteinExistence type="inferred from homology"/>
<dbReference type="Pfam" id="PF00011">
    <property type="entry name" value="HSP20"/>
    <property type="match status" value="1"/>
</dbReference>
<protein>
    <recommendedName>
        <fullName evidence="4">SHSP domain-containing protein</fullName>
    </recommendedName>
</protein>
<name>A0A7C9CQ42_OPUST</name>
<dbReference type="Gene3D" id="2.60.40.790">
    <property type="match status" value="1"/>
</dbReference>
<accession>A0A7C9CQ42</accession>
<organism evidence="5">
    <name type="scientific">Opuntia streptacantha</name>
    <name type="common">Prickly pear cactus</name>
    <name type="synonym">Opuntia cardona</name>
    <dbReference type="NCBI Taxonomy" id="393608"/>
    <lineage>
        <taxon>Eukaryota</taxon>
        <taxon>Viridiplantae</taxon>
        <taxon>Streptophyta</taxon>
        <taxon>Embryophyta</taxon>
        <taxon>Tracheophyta</taxon>
        <taxon>Spermatophyta</taxon>
        <taxon>Magnoliopsida</taxon>
        <taxon>eudicotyledons</taxon>
        <taxon>Gunneridae</taxon>
        <taxon>Pentapetalae</taxon>
        <taxon>Caryophyllales</taxon>
        <taxon>Cactineae</taxon>
        <taxon>Cactaceae</taxon>
        <taxon>Opuntioideae</taxon>
        <taxon>Opuntia</taxon>
    </lineage>
</organism>
<dbReference type="EMBL" id="GISG01041594">
    <property type="protein sequence ID" value="MBA4623044.1"/>
    <property type="molecule type" value="Transcribed_RNA"/>
</dbReference>
<sequence>MAAVEDLTFTNLTNLLNQGDALLKAFTPFTKENMSSEDRGALSPPVDIVSTPKEYIFYVDIPGHSKSDIQVQLEDDNILVIKSSGKRKREEGEQEGCKYLKLERRSPQKIMRRFRLPEDANVAAISAKCEDGVLTVTVDKIPPAKPKTIEVAIH</sequence>
<evidence type="ECO:0000313" key="5">
    <source>
        <dbReference type="EMBL" id="MBA4623042.1"/>
    </source>
</evidence>
<comment type="similarity">
    <text evidence="2 3">Belongs to the small heat shock protein (HSP20) family.</text>
</comment>
<dbReference type="PANTHER" id="PTHR11527">
    <property type="entry name" value="HEAT-SHOCK PROTEIN 20 FAMILY MEMBER"/>
    <property type="match status" value="1"/>
</dbReference>
<dbReference type="InterPro" id="IPR008978">
    <property type="entry name" value="HSP20-like_chaperone"/>
</dbReference>
<dbReference type="AlphaFoldDB" id="A0A7C9CQ42"/>
<dbReference type="PROSITE" id="PS01031">
    <property type="entry name" value="SHSP"/>
    <property type="match status" value="1"/>
</dbReference>
<keyword evidence="1" id="KW-0346">Stress response</keyword>
<evidence type="ECO:0000259" key="4">
    <source>
        <dbReference type="PROSITE" id="PS01031"/>
    </source>
</evidence>